<gene>
    <name evidence="2" type="ORF">Loak_0538</name>
</gene>
<evidence type="ECO:0000256" key="1">
    <source>
        <dbReference type="SAM" id="Coils"/>
    </source>
</evidence>
<sequence length="607" mass="70303">MTKSIRELLKNMRAELRPAKKGAKYYFDISENPAERQGEFNKLVEFLTDKELYKHSRALNSNSSCTFGLSYILLEFRDASYDEMVNRLDTLLEELEQEEIERAVSLKDSKLQTNMPIVAITFYSKRNKTGKGYYDGIFTETERKDVLHLKNGLQAAAKARQQPLPQIEITVFLIPNWREGETYRSPAYLAAKKRMLDEARWLYGEGIIVKDFLEDSGVTQEELDFLQHCESMGSVADLVKSRTIIDNAGRPCLQTDSNVTWANNDFERLYELTFLQNTDAFNVSRCSDVYIAAHNKLIFIGSQSKLPEILQGTLVEYCRKYKEDPWHMNRDCNGVYDFAFCEAMYKHGATYIVRVNDRYNVNQVFDFYPANLKDSRYRLIPMVIPCQRETWRGGKGEESLAVKELLGELCLEDGSKIPALTIEINGVHYNFNHFKSIVKVYTNCPLWHTFEGNYQYFFQTGDKFKEAKYCHQKFLEKLDKDLCMLVLTAYYEAARTVCLAREGETKWNPLRELTKLFIKNEEASEALCQRLFNCTVAELHENPDREIIYEAHEFTAPIISSYASKHPSKFFSLKFERTPQHSNEKINAGLKEIAGETTPMASRSMEI</sequence>
<protein>
    <submittedName>
        <fullName evidence="2">Uncharacterized protein</fullName>
    </submittedName>
</protein>
<dbReference type="Proteomes" id="UP000054858">
    <property type="component" value="Unassembled WGS sequence"/>
</dbReference>
<name>A0A0W0XG42_9GAMM</name>
<evidence type="ECO:0000313" key="3">
    <source>
        <dbReference type="Proteomes" id="UP000054858"/>
    </source>
</evidence>
<feature type="coiled-coil region" evidence="1">
    <location>
        <begin position="81"/>
        <end position="108"/>
    </location>
</feature>
<reference evidence="2 3" key="1">
    <citation type="submission" date="2015-11" db="EMBL/GenBank/DDBJ databases">
        <title>Genomic analysis of 38 Legionella species identifies large and diverse effector repertoires.</title>
        <authorList>
            <person name="Burstein D."/>
            <person name="Amaro F."/>
            <person name="Zusman T."/>
            <person name="Lifshitz Z."/>
            <person name="Cohen O."/>
            <person name="Gilbert J.A."/>
            <person name="Pupko T."/>
            <person name="Shuman H.A."/>
            <person name="Segal G."/>
        </authorList>
    </citation>
    <scope>NUCLEOTIDE SEQUENCE [LARGE SCALE GENOMIC DNA]</scope>
    <source>
        <strain evidence="2 3">Oak Ridge-10</strain>
    </source>
</reference>
<dbReference type="EMBL" id="LNYP01000007">
    <property type="protein sequence ID" value="KTD43562.1"/>
    <property type="molecule type" value="Genomic_DNA"/>
</dbReference>
<organism evidence="2 3">
    <name type="scientific">Legionella oakridgensis</name>
    <dbReference type="NCBI Taxonomy" id="29423"/>
    <lineage>
        <taxon>Bacteria</taxon>
        <taxon>Pseudomonadati</taxon>
        <taxon>Pseudomonadota</taxon>
        <taxon>Gammaproteobacteria</taxon>
        <taxon>Legionellales</taxon>
        <taxon>Legionellaceae</taxon>
        <taxon>Legionella</taxon>
    </lineage>
</organism>
<keyword evidence="1" id="KW-0175">Coiled coil</keyword>
<dbReference type="RefSeq" id="WP_035892967.1">
    <property type="nucleotide sequence ID" value="NZ_LCUA01000021.1"/>
</dbReference>
<evidence type="ECO:0000313" key="2">
    <source>
        <dbReference type="EMBL" id="KTD43562.1"/>
    </source>
</evidence>
<comment type="caution">
    <text evidence="2">The sequence shown here is derived from an EMBL/GenBank/DDBJ whole genome shotgun (WGS) entry which is preliminary data.</text>
</comment>
<dbReference type="AlphaFoldDB" id="A0A0W0XG42"/>
<proteinExistence type="predicted"/>
<dbReference type="PATRIC" id="fig|29423.5.peg.557"/>
<accession>A0A0W0XG42</accession>